<evidence type="ECO:0000256" key="4">
    <source>
        <dbReference type="ARBA" id="ARBA00023212"/>
    </source>
</evidence>
<dbReference type="GO" id="GO:0005874">
    <property type="term" value="C:microtubule"/>
    <property type="evidence" value="ECO:0007669"/>
    <property type="project" value="TreeGrafter"/>
</dbReference>
<dbReference type="Proteomes" id="UP000494256">
    <property type="component" value="Unassembled WGS sequence"/>
</dbReference>
<dbReference type="PROSITE" id="PS51336">
    <property type="entry name" value="DM10"/>
    <property type="match status" value="1"/>
</dbReference>
<keyword evidence="2" id="KW-0963">Cytoplasm</keyword>
<proteinExistence type="predicted"/>
<dbReference type="PANTHER" id="PTHR12086:SF11">
    <property type="entry name" value="EF-HAND DOMAIN-CONTAINING FAMILY MEMBER C2"/>
    <property type="match status" value="1"/>
</dbReference>
<evidence type="ECO:0000313" key="7">
    <source>
        <dbReference type="EMBL" id="CAB3236647.1"/>
    </source>
</evidence>
<dbReference type="InterPro" id="IPR040193">
    <property type="entry name" value="EFHC1/EFHC2/EFHB"/>
</dbReference>
<evidence type="ECO:0000256" key="5">
    <source>
        <dbReference type="ARBA" id="ARBA00023273"/>
    </source>
</evidence>
<dbReference type="InterPro" id="IPR006602">
    <property type="entry name" value="DM10_dom"/>
</dbReference>
<dbReference type="PANTHER" id="PTHR12086">
    <property type="entry name" value="EF-HAND DOMAIN C-TERMINAL CONTAINING PROTEIN"/>
    <property type="match status" value="1"/>
</dbReference>
<dbReference type="OrthoDB" id="9991479at2759"/>
<dbReference type="GO" id="GO:0005930">
    <property type="term" value="C:axoneme"/>
    <property type="evidence" value="ECO:0007669"/>
    <property type="project" value="UniProtKB-SubCell"/>
</dbReference>
<comment type="subcellular location">
    <subcellularLocation>
        <location evidence="1">Cytoplasm</location>
        <location evidence="1">Cytoskeleton</location>
        <location evidence="1">Cilium axoneme</location>
    </subcellularLocation>
</comment>
<organism evidence="7 8">
    <name type="scientific">Arctia plantaginis</name>
    <name type="common">Wood tiger moth</name>
    <name type="synonym">Phalaena plantaginis</name>
    <dbReference type="NCBI Taxonomy" id="874455"/>
    <lineage>
        <taxon>Eukaryota</taxon>
        <taxon>Metazoa</taxon>
        <taxon>Ecdysozoa</taxon>
        <taxon>Arthropoda</taxon>
        <taxon>Hexapoda</taxon>
        <taxon>Insecta</taxon>
        <taxon>Pterygota</taxon>
        <taxon>Neoptera</taxon>
        <taxon>Endopterygota</taxon>
        <taxon>Lepidoptera</taxon>
        <taxon>Glossata</taxon>
        <taxon>Ditrysia</taxon>
        <taxon>Noctuoidea</taxon>
        <taxon>Erebidae</taxon>
        <taxon>Arctiinae</taxon>
        <taxon>Arctia</taxon>
    </lineage>
</organism>
<evidence type="ECO:0000256" key="3">
    <source>
        <dbReference type="ARBA" id="ARBA00022737"/>
    </source>
</evidence>
<reference evidence="7 8" key="1">
    <citation type="submission" date="2020-04" db="EMBL/GenBank/DDBJ databases">
        <authorList>
            <person name="Wallbank WR R."/>
            <person name="Pardo Diaz C."/>
            <person name="Kozak K."/>
            <person name="Martin S."/>
            <person name="Jiggins C."/>
            <person name="Moest M."/>
            <person name="Warren A I."/>
            <person name="Byers J.R.P. K."/>
            <person name="Montejo-Kovacevich G."/>
            <person name="Yen C E."/>
        </authorList>
    </citation>
    <scope>NUCLEOTIDE SEQUENCE [LARGE SCALE GENOMIC DNA]</scope>
</reference>
<protein>
    <recommendedName>
        <fullName evidence="6">DM10 domain-containing protein</fullName>
    </recommendedName>
</protein>
<sequence length="118" mass="13351">MIGKTNFGVRPVFTSIDKVNMLVDKAEGVNRVPSLYCRKQAPDLPTWLMFDKNILHFQAYFQQTLHENRSAASVLRKVEIFFFLEDGTLKVVEPKTDNSGMSQGISSYSTILISASFK</sequence>
<evidence type="ECO:0000256" key="1">
    <source>
        <dbReference type="ARBA" id="ARBA00004430"/>
    </source>
</evidence>
<feature type="domain" description="DM10" evidence="6">
    <location>
        <begin position="51"/>
        <end position="118"/>
    </location>
</feature>
<dbReference type="Gene3D" id="2.30.29.170">
    <property type="match status" value="1"/>
</dbReference>
<evidence type="ECO:0000256" key="2">
    <source>
        <dbReference type="ARBA" id="ARBA00022490"/>
    </source>
</evidence>
<gene>
    <name evidence="7" type="ORF">APLA_LOCUS7486</name>
</gene>
<dbReference type="EMBL" id="CADEBD010000302">
    <property type="protein sequence ID" value="CAB3236647.1"/>
    <property type="molecule type" value="Genomic_DNA"/>
</dbReference>
<dbReference type="GO" id="GO:0010975">
    <property type="term" value="P:regulation of neuron projection development"/>
    <property type="evidence" value="ECO:0007669"/>
    <property type="project" value="TreeGrafter"/>
</dbReference>
<keyword evidence="4" id="KW-0206">Cytoskeleton</keyword>
<evidence type="ECO:0000259" key="6">
    <source>
        <dbReference type="PROSITE" id="PS51336"/>
    </source>
</evidence>
<name>A0A8S0ZQH5_ARCPL</name>
<dbReference type="AlphaFoldDB" id="A0A8S0ZQH5"/>
<evidence type="ECO:0000313" key="8">
    <source>
        <dbReference type="Proteomes" id="UP000494256"/>
    </source>
</evidence>
<dbReference type="Pfam" id="PF06565">
    <property type="entry name" value="DM10_dom"/>
    <property type="match status" value="1"/>
</dbReference>
<accession>A0A8S0ZQH5</accession>
<keyword evidence="5" id="KW-0966">Cell projection</keyword>
<comment type="caution">
    <text evidence="7">The sequence shown here is derived from an EMBL/GenBank/DDBJ whole genome shotgun (WGS) entry which is preliminary data.</text>
</comment>
<keyword evidence="3" id="KW-0677">Repeat</keyword>